<dbReference type="CDD" id="cd00067">
    <property type="entry name" value="GAL4"/>
    <property type="match status" value="1"/>
</dbReference>
<evidence type="ECO:0000256" key="1">
    <source>
        <dbReference type="ARBA" id="ARBA00023242"/>
    </source>
</evidence>
<accession>A0AAW0S0Z4</accession>
<dbReference type="InterPro" id="IPR001138">
    <property type="entry name" value="Zn2Cys6_DnaBD"/>
</dbReference>
<dbReference type="GO" id="GO:0000981">
    <property type="term" value="F:DNA-binding transcription factor activity, RNA polymerase II-specific"/>
    <property type="evidence" value="ECO:0007669"/>
    <property type="project" value="InterPro"/>
</dbReference>
<reference evidence="4 5" key="1">
    <citation type="submission" date="2020-02" db="EMBL/GenBank/DDBJ databases">
        <title>Comparative genomics of the hypocrealean fungal genus Beauvera.</title>
        <authorList>
            <person name="Showalter D.N."/>
            <person name="Bushley K.E."/>
            <person name="Rehner S.A."/>
        </authorList>
    </citation>
    <scope>NUCLEOTIDE SEQUENCE [LARGE SCALE GENOMIC DNA]</scope>
    <source>
        <strain evidence="4 5">ARSEF4384</strain>
    </source>
</reference>
<dbReference type="SMART" id="SM00066">
    <property type="entry name" value="GAL4"/>
    <property type="match status" value="1"/>
</dbReference>
<keyword evidence="5" id="KW-1185">Reference proteome</keyword>
<dbReference type="Gene3D" id="4.10.240.10">
    <property type="entry name" value="Zn(2)-C6 fungal-type DNA-binding domain"/>
    <property type="match status" value="1"/>
</dbReference>
<dbReference type="PROSITE" id="PS00463">
    <property type="entry name" value="ZN2_CY6_FUNGAL_1"/>
    <property type="match status" value="1"/>
</dbReference>
<comment type="caution">
    <text evidence="4">The sequence shown here is derived from an EMBL/GenBank/DDBJ whole genome shotgun (WGS) entry which is preliminary data.</text>
</comment>
<evidence type="ECO:0000256" key="2">
    <source>
        <dbReference type="SAM" id="MobiDB-lite"/>
    </source>
</evidence>
<feature type="region of interest" description="Disordered" evidence="2">
    <location>
        <begin position="360"/>
        <end position="379"/>
    </location>
</feature>
<evidence type="ECO:0000313" key="4">
    <source>
        <dbReference type="EMBL" id="KAK8147943.1"/>
    </source>
</evidence>
<dbReference type="EMBL" id="JAAHCF010000116">
    <property type="protein sequence ID" value="KAK8147943.1"/>
    <property type="molecule type" value="Genomic_DNA"/>
</dbReference>
<dbReference type="PROSITE" id="PS50048">
    <property type="entry name" value="ZN2_CY6_FUNGAL_2"/>
    <property type="match status" value="1"/>
</dbReference>
<evidence type="ECO:0000313" key="5">
    <source>
        <dbReference type="Proteomes" id="UP001397290"/>
    </source>
</evidence>
<gene>
    <name evidence="4" type="ORF">G3M48_000685</name>
</gene>
<dbReference type="Pfam" id="PF00172">
    <property type="entry name" value="Zn_clus"/>
    <property type="match status" value="1"/>
</dbReference>
<dbReference type="GO" id="GO:0008270">
    <property type="term" value="F:zinc ion binding"/>
    <property type="evidence" value="ECO:0007669"/>
    <property type="project" value="InterPro"/>
</dbReference>
<organism evidence="4 5">
    <name type="scientific">Beauveria asiatica</name>
    <dbReference type="NCBI Taxonomy" id="1069075"/>
    <lineage>
        <taxon>Eukaryota</taxon>
        <taxon>Fungi</taxon>
        <taxon>Dikarya</taxon>
        <taxon>Ascomycota</taxon>
        <taxon>Pezizomycotina</taxon>
        <taxon>Sordariomycetes</taxon>
        <taxon>Hypocreomycetidae</taxon>
        <taxon>Hypocreales</taxon>
        <taxon>Cordycipitaceae</taxon>
        <taxon>Beauveria</taxon>
    </lineage>
</organism>
<feature type="domain" description="Zn(2)-C6 fungal-type" evidence="3">
    <location>
        <begin position="16"/>
        <end position="48"/>
    </location>
</feature>
<evidence type="ECO:0000259" key="3">
    <source>
        <dbReference type="PROSITE" id="PS50048"/>
    </source>
</evidence>
<proteinExistence type="predicted"/>
<sequence length="469" mass="51242">MKRATKESSDMSMRVACDRCRAQKLKCRVTGTSEACERCTRARLPCVFGRRTRARRRPEGDLEYVPTTYSLSKSDEQHGRHQPNMAPHDVRLLEPASPAATTTLTPLSLPSYSGQSADSPFIPHLPDHMNLRIDPGPTSPAMSHCFGVGEGDPSTAWDDANMGCFSPSADILDCNSTEEHIELQKHGPISCSGGILTFDATGVSDLPPINTDTSLLGSVLGTGNDNSAKKVKDSMDLTQELLSLVANIQQQLTKVEAGPWVGDSAASLDEYPVGILITLSQQLSEMADPIFGSDLQDVVEYTENGPNGSYMVPGDYARADTPTILLLICGYKWLVRLHNVALDHFQNYVDQVPVSSAGSHGADNFTSTPRHHRIDGPASTRRLTDPALRLGQLPCTKSVLRLHRIYIAISTLFDILQRIKARLGSSAILVRGAAVSMLRDWDGEHNSSSHALETRVDNVKERLRERLGF</sequence>
<dbReference type="InterPro" id="IPR036864">
    <property type="entry name" value="Zn2-C6_fun-type_DNA-bd_sf"/>
</dbReference>
<protein>
    <recommendedName>
        <fullName evidence="3">Zn(2)-C6 fungal-type domain-containing protein</fullName>
    </recommendedName>
</protein>
<keyword evidence="1" id="KW-0539">Nucleus</keyword>
<dbReference type="AlphaFoldDB" id="A0AAW0S0Z4"/>
<dbReference type="SUPFAM" id="SSF57701">
    <property type="entry name" value="Zn2/Cys6 DNA-binding domain"/>
    <property type="match status" value="1"/>
</dbReference>
<dbReference type="Proteomes" id="UP001397290">
    <property type="component" value="Unassembled WGS sequence"/>
</dbReference>
<name>A0AAW0S0Z4_9HYPO</name>